<keyword evidence="4" id="KW-1185">Reference proteome</keyword>
<accession>A0A8K0KKY7</accession>
<sequence length="84" mass="9276">MQSVNNRVGEIFFLDAPVGTGKTFLIRLILIAHSALKLPLNMHSCSFIETPMCNISKASGMGKVLQKCKLVVWDECTMAHKKIA</sequence>
<keyword evidence="1" id="KW-0347">Helicase</keyword>
<keyword evidence="1" id="KW-0378">Hydrolase</keyword>
<evidence type="ECO:0000313" key="3">
    <source>
        <dbReference type="EMBL" id="KAG8234178.1"/>
    </source>
</evidence>
<dbReference type="GO" id="GO:0006281">
    <property type="term" value="P:DNA repair"/>
    <property type="evidence" value="ECO:0007669"/>
    <property type="project" value="UniProtKB-KW"/>
</dbReference>
<comment type="caution">
    <text evidence="3">The sequence shown here is derived from an EMBL/GenBank/DDBJ whole genome shotgun (WGS) entry which is preliminary data.</text>
</comment>
<proteinExistence type="inferred from homology"/>
<keyword evidence="1" id="KW-0233">DNA recombination</keyword>
<feature type="domain" description="DNA helicase Pif1-like DEAD-box helicase" evidence="2">
    <location>
        <begin position="31"/>
        <end position="82"/>
    </location>
</feature>
<comment type="cofactor">
    <cofactor evidence="1">
        <name>Mg(2+)</name>
        <dbReference type="ChEBI" id="CHEBI:18420"/>
    </cofactor>
</comment>
<organism evidence="3 4">
    <name type="scientific">Ladona fulva</name>
    <name type="common">Scarce chaser dragonfly</name>
    <name type="synonym">Libellula fulva</name>
    <dbReference type="NCBI Taxonomy" id="123851"/>
    <lineage>
        <taxon>Eukaryota</taxon>
        <taxon>Metazoa</taxon>
        <taxon>Ecdysozoa</taxon>
        <taxon>Arthropoda</taxon>
        <taxon>Hexapoda</taxon>
        <taxon>Insecta</taxon>
        <taxon>Pterygota</taxon>
        <taxon>Palaeoptera</taxon>
        <taxon>Odonata</taxon>
        <taxon>Epiprocta</taxon>
        <taxon>Anisoptera</taxon>
        <taxon>Libelluloidea</taxon>
        <taxon>Libellulidae</taxon>
        <taxon>Ladona</taxon>
    </lineage>
</organism>
<comment type="catalytic activity">
    <reaction evidence="1">
        <text>ATP + H2O = ADP + phosphate + H(+)</text>
        <dbReference type="Rhea" id="RHEA:13065"/>
        <dbReference type="ChEBI" id="CHEBI:15377"/>
        <dbReference type="ChEBI" id="CHEBI:15378"/>
        <dbReference type="ChEBI" id="CHEBI:30616"/>
        <dbReference type="ChEBI" id="CHEBI:43474"/>
        <dbReference type="ChEBI" id="CHEBI:456216"/>
        <dbReference type="EC" id="5.6.2.3"/>
    </reaction>
</comment>
<dbReference type="GO" id="GO:0000723">
    <property type="term" value="P:telomere maintenance"/>
    <property type="evidence" value="ECO:0007669"/>
    <property type="project" value="InterPro"/>
</dbReference>
<dbReference type="Pfam" id="PF05970">
    <property type="entry name" value="PIF1"/>
    <property type="match status" value="1"/>
</dbReference>
<dbReference type="GO" id="GO:0016787">
    <property type="term" value="F:hydrolase activity"/>
    <property type="evidence" value="ECO:0007669"/>
    <property type="project" value="UniProtKB-KW"/>
</dbReference>
<comment type="similarity">
    <text evidence="1">Belongs to the helicase family.</text>
</comment>
<reference evidence="3" key="1">
    <citation type="submission" date="2013-04" db="EMBL/GenBank/DDBJ databases">
        <authorList>
            <person name="Qu J."/>
            <person name="Murali S.C."/>
            <person name="Bandaranaike D."/>
            <person name="Bellair M."/>
            <person name="Blankenburg K."/>
            <person name="Chao H."/>
            <person name="Dinh H."/>
            <person name="Doddapaneni H."/>
            <person name="Downs B."/>
            <person name="Dugan-Rocha S."/>
            <person name="Elkadiri S."/>
            <person name="Gnanaolivu R.D."/>
            <person name="Hernandez B."/>
            <person name="Javaid M."/>
            <person name="Jayaseelan J.C."/>
            <person name="Lee S."/>
            <person name="Li M."/>
            <person name="Ming W."/>
            <person name="Munidasa M."/>
            <person name="Muniz J."/>
            <person name="Nguyen L."/>
            <person name="Ongeri F."/>
            <person name="Osuji N."/>
            <person name="Pu L.-L."/>
            <person name="Puazo M."/>
            <person name="Qu C."/>
            <person name="Quiroz J."/>
            <person name="Raj R."/>
            <person name="Weissenberger G."/>
            <person name="Xin Y."/>
            <person name="Zou X."/>
            <person name="Han Y."/>
            <person name="Richards S."/>
            <person name="Worley K."/>
            <person name="Muzny D."/>
            <person name="Gibbs R."/>
        </authorList>
    </citation>
    <scope>NUCLEOTIDE SEQUENCE</scope>
    <source>
        <strain evidence="3">Sampled in the wild</strain>
    </source>
</reference>
<keyword evidence="1" id="KW-0234">DNA repair</keyword>
<dbReference type="InterPro" id="IPR010285">
    <property type="entry name" value="DNA_helicase_pif1-like_DEAD"/>
</dbReference>
<evidence type="ECO:0000313" key="4">
    <source>
        <dbReference type="Proteomes" id="UP000792457"/>
    </source>
</evidence>
<dbReference type="AlphaFoldDB" id="A0A8K0KKY7"/>
<dbReference type="Proteomes" id="UP000792457">
    <property type="component" value="Unassembled WGS sequence"/>
</dbReference>
<dbReference type="SUPFAM" id="SSF52540">
    <property type="entry name" value="P-loop containing nucleoside triphosphate hydrolases"/>
    <property type="match status" value="1"/>
</dbReference>
<dbReference type="PANTHER" id="PTHR10492">
    <property type="match status" value="1"/>
</dbReference>
<name>A0A8K0KKY7_LADFU</name>
<dbReference type="EC" id="5.6.2.3" evidence="1"/>
<dbReference type="EMBL" id="KZ308788">
    <property type="protein sequence ID" value="KAG8234178.1"/>
    <property type="molecule type" value="Genomic_DNA"/>
</dbReference>
<keyword evidence="1" id="KW-0067">ATP-binding</keyword>
<keyword evidence="1" id="KW-0547">Nucleotide-binding</keyword>
<reference evidence="3" key="2">
    <citation type="submission" date="2017-10" db="EMBL/GenBank/DDBJ databases">
        <title>Ladona fulva Genome sequencing and assembly.</title>
        <authorList>
            <person name="Murali S."/>
            <person name="Richards S."/>
            <person name="Bandaranaike D."/>
            <person name="Bellair M."/>
            <person name="Blankenburg K."/>
            <person name="Chao H."/>
            <person name="Dinh H."/>
            <person name="Doddapaneni H."/>
            <person name="Dugan-Rocha S."/>
            <person name="Elkadiri S."/>
            <person name="Gnanaolivu R."/>
            <person name="Hernandez B."/>
            <person name="Skinner E."/>
            <person name="Javaid M."/>
            <person name="Lee S."/>
            <person name="Li M."/>
            <person name="Ming W."/>
            <person name="Munidasa M."/>
            <person name="Muniz J."/>
            <person name="Nguyen L."/>
            <person name="Hughes D."/>
            <person name="Osuji N."/>
            <person name="Pu L.-L."/>
            <person name="Puazo M."/>
            <person name="Qu C."/>
            <person name="Quiroz J."/>
            <person name="Raj R."/>
            <person name="Weissenberger G."/>
            <person name="Xin Y."/>
            <person name="Zou X."/>
            <person name="Han Y."/>
            <person name="Worley K."/>
            <person name="Muzny D."/>
            <person name="Gibbs R."/>
        </authorList>
    </citation>
    <scope>NUCLEOTIDE SEQUENCE</scope>
    <source>
        <strain evidence="3">Sampled in the wild</strain>
    </source>
</reference>
<gene>
    <name evidence="3" type="ORF">J437_LFUL007338</name>
</gene>
<dbReference type="GO" id="GO:0043139">
    <property type="term" value="F:5'-3' DNA helicase activity"/>
    <property type="evidence" value="ECO:0007669"/>
    <property type="project" value="UniProtKB-EC"/>
</dbReference>
<evidence type="ECO:0000256" key="1">
    <source>
        <dbReference type="RuleBase" id="RU363044"/>
    </source>
</evidence>
<dbReference type="InterPro" id="IPR027417">
    <property type="entry name" value="P-loop_NTPase"/>
</dbReference>
<dbReference type="OrthoDB" id="272985at2759"/>
<protein>
    <recommendedName>
        <fullName evidence="1">ATP-dependent DNA helicase</fullName>
        <ecNumber evidence="1">5.6.2.3</ecNumber>
    </recommendedName>
</protein>
<dbReference type="GO" id="GO:0005524">
    <property type="term" value="F:ATP binding"/>
    <property type="evidence" value="ECO:0007669"/>
    <property type="project" value="UniProtKB-KW"/>
</dbReference>
<dbReference type="GO" id="GO:0006310">
    <property type="term" value="P:DNA recombination"/>
    <property type="evidence" value="ECO:0007669"/>
    <property type="project" value="UniProtKB-KW"/>
</dbReference>
<keyword evidence="1" id="KW-0227">DNA damage</keyword>
<evidence type="ECO:0000259" key="2">
    <source>
        <dbReference type="Pfam" id="PF05970"/>
    </source>
</evidence>
<dbReference type="PANTHER" id="PTHR10492:SF57">
    <property type="entry name" value="ATP-DEPENDENT DNA HELICASE"/>
    <property type="match status" value="1"/>
</dbReference>